<reference evidence="2 3" key="1">
    <citation type="submission" date="2020-01" db="EMBL/GenBank/DDBJ databases">
        <title>Leptobacterium flavescens.</title>
        <authorList>
            <person name="Wang G."/>
        </authorList>
    </citation>
    <scope>NUCLEOTIDE SEQUENCE [LARGE SCALE GENOMIC DNA]</scope>
    <source>
        <strain evidence="2 3">KCTC 22160</strain>
    </source>
</reference>
<dbReference type="EMBL" id="JAABOO010000003">
    <property type="protein sequence ID" value="NER14321.1"/>
    <property type="molecule type" value="Genomic_DNA"/>
</dbReference>
<dbReference type="RefSeq" id="WP_163607611.1">
    <property type="nucleotide sequence ID" value="NZ_JAABOO010000003.1"/>
</dbReference>
<dbReference type="PIRSF" id="PIRSF016487">
    <property type="entry name" value="CYTH_UCP016487"/>
    <property type="match status" value="1"/>
</dbReference>
<dbReference type="SMART" id="SM01118">
    <property type="entry name" value="CYTH"/>
    <property type="match status" value="1"/>
</dbReference>
<dbReference type="PROSITE" id="PS51707">
    <property type="entry name" value="CYTH"/>
    <property type="match status" value="1"/>
</dbReference>
<dbReference type="SUPFAM" id="SSF55154">
    <property type="entry name" value="CYTH-like phosphatases"/>
    <property type="match status" value="1"/>
</dbReference>
<feature type="domain" description="CYTH" evidence="1">
    <location>
        <begin position="1"/>
        <end position="149"/>
    </location>
</feature>
<evidence type="ECO:0000259" key="1">
    <source>
        <dbReference type="PROSITE" id="PS51707"/>
    </source>
</evidence>
<dbReference type="Gene3D" id="2.40.320.10">
    <property type="entry name" value="Hypothetical Protein Pfu-838710-001"/>
    <property type="match status" value="1"/>
</dbReference>
<sequence length="155" mass="17896">MIEIERKFLIKSDAYKKECPAGIRIQQGFLSTDPLRTVRIRLKGDKGFITVKGKSNISGTSRFEWEREIPKNEAEQLLKLCLPGMIDKIRYEVKTGNFVFEVDEFLGENKGLVIAEIELSSEEEDFPRPDWLGEEVTGQTKYYNSQLSKLPFGKW</sequence>
<organism evidence="2 3">
    <name type="scientific">Leptobacterium flavescens</name>
    <dbReference type="NCBI Taxonomy" id="472055"/>
    <lineage>
        <taxon>Bacteria</taxon>
        <taxon>Pseudomonadati</taxon>
        <taxon>Bacteroidota</taxon>
        <taxon>Flavobacteriia</taxon>
        <taxon>Flavobacteriales</taxon>
        <taxon>Flavobacteriaceae</taxon>
        <taxon>Leptobacterium</taxon>
    </lineage>
</organism>
<dbReference type="InterPro" id="IPR012042">
    <property type="entry name" value="NeuTTM/CthTTM-like"/>
</dbReference>
<comment type="caution">
    <text evidence="2">The sequence shown here is derived from an EMBL/GenBank/DDBJ whole genome shotgun (WGS) entry which is preliminary data.</text>
</comment>
<accession>A0A6P0ULV1</accession>
<evidence type="ECO:0000313" key="2">
    <source>
        <dbReference type="EMBL" id="NER14321.1"/>
    </source>
</evidence>
<dbReference type="PANTHER" id="PTHR40114">
    <property type="entry name" value="SLR0698 PROTEIN"/>
    <property type="match status" value="1"/>
</dbReference>
<protein>
    <submittedName>
        <fullName evidence="2">CYTH domain-containing protein</fullName>
    </submittedName>
</protein>
<proteinExistence type="predicted"/>
<dbReference type="Pfam" id="PF01928">
    <property type="entry name" value="CYTH"/>
    <property type="match status" value="1"/>
</dbReference>
<dbReference type="InterPro" id="IPR023577">
    <property type="entry name" value="CYTH_domain"/>
</dbReference>
<gene>
    <name evidence="2" type="ORF">GWK08_12785</name>
</gene>
<dbReference type="CDD" id="cd07891">
    <property type="entry name" value="CYTH-like_CthTTM-like_1"/>
    <property type="match status" value="1"/>
</dbReference>
<name>A0A6P0ULV1_9FLAO</name>
<evidence type="ECO:0000313" key="3">
    <source>
        <dbReference type="Proteomes" id="UP000468581"/>
    </source>
</evidence>
<dbReference type="AlphaFoldDB" id="A0A6P0ULV1"/>
<dbReference type="PANTHER" id="PTHR40114:SF1">
    <property type="entry name" value="SLR0698 PROTEIN"/>
    <property type="match status" value="1"/>
</dbReference>
<dbReference type="Proteomes" id="UP000468581">
    <property type="component" value="Unassembled WGS sequence"/>
</dbReference>
<dbReference type="InterPro" id="IPR033469">
    <property type="entry name" value="CYTH-like_dom_sf"/>
</dbReference>
<keyword evidence="3" id="KW-1185">Reference proteome</keyword>